<evidence type="ECO:0000313" key="7">
    <source>
        <dbReference type="EMBL" id="NVH57118.1"/>
    </source>
</evidence>
<dbReference type="EMBL" id="JAAITX010000001">
    <property type="protein sequence ID" value="NVH57118.1"/>
    <property type="molecule type" value="Genomic_DNA"/>
</dbReference>
<evidence type="ECO:0000313" key="8">
    <source>
        <dbReference type="Proteomes" id="UP000528555"/>
    </source>
</evidence>
<dbReference type="EMBL" id="JAAIUO010000001">
    <property type="protein sequence ID" value="NSK13753.1"/>
    <property type="molecule type" value="Genomic_DNA"/>
</dbReference>
<evidence type="ECO:0000256" key="3">
    <source>
        <dbReference type="ARBA" id="ARBA00022827"/>
    </source>
</evidence>
<evidence type="ECO:0000256" key="1">
    <source>
        <dbReference type="ARBA" id="ARBA00001974"/>
    </source>
</evidence>
<evidence type="ECO:0000313" key="6">
    <source>
        <dbReference type="EMBL" id="NSK13753.1"/>
    </source>
</evidence>
<evidence type="ECO:0000259" key="5">
    <source>
        <dbReference type="Pfam" id="PF22780"/>
    </source>
</evidence>
<dbReference type="SUPFAM" id="SSF51905">
    <property type="entry name" value="FAD/NAD(P)-binding domain"/>
    <property type="match status" value="1"/>
</dbReference>
<dbReference type="NCBIfam" id="TIGR00275">
    <property type="entry name" value="aminoacetone oxidase family FAD-binding enzyme"/>
    <property type="match status" value="1"/>
</dbReference>
<dbReference type="PANTHER" id="PTHR42887">
    <property type="entry name" value="OS12G0638800 PROTEIN"/>
    <property type="match status" value="1"/>
</dbReference>
<keyword evidence="2" id="KW-0285">Flavoprotein</keyword>
<dbReference type="InterPro" id="IPR055178">
    <property type="entry name" value="RsdA/BaiN/AoA(So)-like_dom"/>
</dbReference>
<dbReference type="InterPro" id="IPR036188">
    <property type="entry name" value="FAD/NAD-bd_sf"/>
</dbReference>
<organism evidence="7 8">
    <name type="scientific">Dorea phocaeensis</name>
    <dbReference type="NCBI Taxonomy" id="2040291"/>
    <lineage>
        <taxon>Bacteria</taxon>
        <taxon>Bacillati</taxon>
        <taxon>Bacillota</taxon>
        <taxon>Clostridia</taxon>
        <taxon>Lachnospirales</taxon>
        <taxon>Lachnospiraceae</taxon>
        <taxon>Dorea</taxon>
    </lineage>
</organism>
<dbReference type="Gene3D" id="1.10.8.260">
    <property type="entry name" value="HI0933 insert domain-like"/>
    <property type="match status" value="1"/>
</dbReference>
<name>A0A850HAK8_9FIRM</name>
<reference evidence="8 9" key="1">
    <citation type="journal article" date="2020" name="Cell Host Microbe">
        <title>Functional and Genomic Variation between Human-Derived Isolates of Lachnospiraceae Reveals Inter- and Intra-Species Diversity.</title>
        <authorList>
            <person name="Sorbara M.T."/>
            <person name="Littmann E.R."/>
            <person name="Fontana E."/>
            <person name="Moody T.U."/>
            <person name="Kohout C.E."/>
            <person name="Gjonbalaj M."/>
            <person name="Eaton V."/>
            <person name="Seok R."/>
            <person name="Leiner I.M."/>
            <person name="Pamer E.G."/>
        </authorList>
    </citation>
    <scope>NUCLEOTIDE SEQUENCE [LARGE SCALE GENOMIC DNA]</scope>
    <source>
        <strain evidence="7 8">MSK.17.11</strain>
        <strain evidence="6 9">MSK.17.38</strain>
    </source>
</reference>
<keyword evidence="8" id="KW-1185">Reference proteome</keyword>
<evidence type="ECO:0000256" key="2">
    <source>
        <dbReference type="ARBA" id="ARBA00022630"/>
    </source>
</evidence>
<evidence type="ECO:0000313" key="9">
    <source>
        <dbReference type="Proteomes" id="UP000701680"/>
    </source>
</evidence>
<comment type="cofactor">
    <cofactor evidence="1">
        <name>FAD</name>
        <dbReference type="ChEBI" id="CHEBI:57692"/>
    </cofactor>
</comment>
<dbReference type="InterPro" id="IPR004792">
    <property type="entry name" value="BaiN-like"/>
</dbReference>
<gene>
    <name evidence="7" type="ORF">G5A66_00355</name>
    <name evidence="6" type="ORF">G5A75_02455</name>
</gene>
<keyword evidence="3" id="KW-0274">FAD</keyword>
<dbReference type="AlphaFoldDB" id="A0A850HAK8"/>
<feature type="domain" description="RsdA/BaiN/AoA(So)-like insert" evidence="5">
    <location>
        <begin position="188"/>
        <end position="350"/>
    </location>
</feature>
<dbReference type="SUPFAM" id="SSF160996">
    <property type="entry name" value="HI0933 insert domain-like"/>
    <property type="match status" value="1"/>
</dbReference>
<feature type="domain" description="RsdA/BaiN/AoA(So)-like Rossmann fold-like" evidence="4">
    <location>
        <begin position="4"/>
        <end position="402"/>
    </location>
</feature>
<dbReference type="Gene3D" id="3.50.50.60">
    <property type="entry name" value="FAD/NAD(P)-binding domain"/>
    <property type="match status" value="1"/>
</dbReference>
<dbReference type="InterPro" id="IPR023166">
    <property type="entry name" value="BaiN-like_dom_sf"/>
</dbReference>
<dbReference type="RefSeq" id="WP_101694298.1">
    <property type="nucleotide sequence ID" value="NZ_JAAITX010000001.1"/>
</dbReference>
<dbReference type="Pfam" id="PF03486">
    <property type="entry name" value="HI0933_like"/>
    <property type="match status" value="1"/>
</dbReference>
<dbReference type="PANTHER" id="PTHR42887:SF2">
    <property type="entry name" value="OS12G0638800 PROTEIN"/>
    <property type="match status" value="1"/>
</dbReference>
<dbReference type="InterPro" id="IPR057661">
    <property type="entry name" value="RsdA/BaiN/AoA(So)_Rossmann"/>
</dbReference>
<evidence type="ECO:0000259" key="4">
    <source>
        <dbReference type="Pfam" id="PF03486"/>
    </source>
</evidence>
<proteinExistence type="predicted"/>
<dbReference type="OrthoDB" id="9773233at2"/>
<sequence length="421" mass="45700">MRRIGIIGGGASGIVAAIAAARTNVQAEITILEHKDSIGKKILATGNGRCNLTNRTLDVSCYRSEDSDFISNLLQKFDTEDAIRFFSSLGLVMKWRGTYGYPRSDQAASVVELLELELKRLGIKIRTGIHVDAIEKKKAGYLVSAGKERLVFDRVILSCGGRAAQKLGSDGSGYSLAKSLGHTMVPVVPALVQLKIKEHPFAKASGVRTDASVSVCIGGERKAKDTGELQITAYGVSGIPIFQISRYAAYGCYEKKKVSVEVDFLPELGEKETEHLFLQRRKDCADRKAGDFLTGIFPKKLIPCLLSLAKIKIHTPVEKLSDANLHTLAKVCKHTDLFVSETNGFENAQVCAGGIRTTEVCPDTMESRNLKGLYLTGELLDVDGICGGYNLQFAWATGYLAGCAAAGDRKDIKRDIKDDSN</sequence>
<dbReference type="Proteomes" id="UP000701680">
    <property type="component" value="Unassembled WGS sequence"/>
</dbReference>
<dbReference type="Proteomes" id="UP000528555">
    <property type="component" value="Unassembled WGS sequence"/>
</dbReference>
<protein>
    <submittedName>
        <fullName evidence="7">NAD(P)/FAD-dependent oxidoreductase</fullName>
    </submittedName>
</protein>
<comment type="caution">
    <text evidence="7">The sequence shown here is derived from an EMBL/GenBank/DDBJ whole genome shotgun (WGS) entry which is preliminary data.</text>
</comment>
<reference evidence="7" key="2">
    <citation type="submission" date="2020-02" db="EMBL/GenBank/DDBJ databases">
        <authorList>
            <person name="Littmann E."/>
            <person name="Sorbara M."/>
        </authorList>
    </citation>
    <scope>NUCLEOTIDE SEQUENCE</scope>
    <source>
        <strain evidence="7">MSK.17.11</strain>
        <strain evidence="6">MSK.17.38</strain>
    </source>
</reference>
<accession>A0A850HAK8</accession>
<dbReference type="Gene3D" id="2.40.30.10">
    <property type="entry name" value="Translation factors"/>
    <property type="match status" value="1"/>
</dbReference>
<dbReference type="Pfam" id="PF22780">
    <property type="entry name" value="HI0933_like_1st"/>
    <property type="match status" value="1"/>
</dbReference>